<feature type="signal peptide" evidence="5">
    <location>
        <begin position="1"/>
        <end position="21"/>
    </location>
</feature>
<dbReference type="STRING" id="4829.A0A163M0Q8"/>
<keyword evidence="4" id="KW-0812">Transmembrane</keyword>
<evidence type="ECO:0000256" key="4">
    <source>
        <dbReference type="SAM" id="Phobius"/>
    </source>
</evidence>
<evidence type="ECO:0000313" key="6">
    <source>
        <dbReference type="EMBL" id="SAM00178.1"/>
    </source>
</evidence>
<keyword evidence="2" id="KW-0408">Iron</keyword>
<feature type="region of interest" description="Disordered" evidence="3">
    <location>
        <begin position="401"/>
        <end position="462"/>
    </location>
</feature>
<accession>A0A163M0Q8</accession>
<dbReference type="PANTHER" id="PTHR47435:SF4">
    <property type="entry name" value="KELCH REPEAT PROTEIN (AFU_ORTHOLOGUE AFUA_5G12780)"/>
    <property type="match status" value="1"/>
</dbReference>
<feature type="transmembrane region" description="Helical" evidence="4">
    <location>
        <begin position="371"/>
        <end position="393"/>
    </location>
</feature>
<dbReference type="AlphaFoldDB" id="A0A163M0Q8"/>
<evidence type="ECO:0000256" key="1">
    <source>
        <dbReference type="ARBA" id="ARBA00022737"/>
    </source>
</evidence>
<dbReference type="Pfam" id="PF24681">
    <property type="entry name" value="Kelch_KLHDC2_KLHL20_DRC7"/>
    <property type="match status" value="1"/>
</dbReference>
<keyword evidence="7" id="KW-1185">Reference proteome</keyword>
<dbReference type="EMBL" id="LT553165">
    <property type="protein sequence ID" value="SAM00178.1"/>
    <property type="molecule type" value="Genomic_DNA"/>
</dbReference>
<dbReference type="Proteomes" id="UP000078561">
    <property type="component" value="Unassembled WGS sequence"/>
</dbReference>
<keyword evidence="4" id="KW-0472">Membrane</keyword>
<dbReference type="SUPFAM" id="SSF50965">
    <property type="entry name" value="Galactose oxidase, central domain"/>
    <property type="match status" value="1"/>
</dbReference>
<dbReference type="InParanoid" id="A0A163M0Q8"/>
<evidence type="ECO:0000256" key="5">
    <source>
        <dbReference type="SAM" id="SignalP"/>
    </source>
</evidence>
<keyword evidence="5" id="KW-0732">Signal</keyword>
<protein>
    <recommendedName>
        <fullName evidence="8">Galactose oxidase</fullName>
    </recommendedName>
</protein>
<gene>
    <name evidence="6" type="primary">ABSGL_05855.1 scaffold 7570</name>
</gene>
<dbReference type="OMA" id="WSKANVI"/>
<evidence type="ECO:0000256" key="2">
    <source>
        <dbReference type="ARBA" id="ARBA00023004"/>
    </source>
</evidence>
<sequence>MMATLFALLVLSCSLFSQTLAIAPRVHQGCTAVGFHVYCYGGYQSATHGGFTNISSDHISADLSSIDTTSATPTFDNWTTLDTSNLVGVRALFSITALDDTRYMIAGGRLLNATMDTPAVLYDTSNNTWSALSTPPFYTYGGIIMSSDASTTWAYGGKLNGTQQTAPSNTLKLDLTSLPGTWTPHAGGVGNPGKGRYGHAAIFQDELIFYFGGFYPPPSPGNASIPVTMMNISFYNTVSDQWGLIYSGGDQPRTRRHHTATLISSSKVLIYGGTGSDMIQALPLLDYCYIYDMVTHNYTLIDPGKGNFDGPLMGHSVVQYKHYVYIMFGYNSGGYLSNDVHVLDVMNASNPTWASGSSPSPSEPDRTNKGAIIGGVIGGVVFVAIIAGALIYWRRKKRTSPTTRNDFDIDQPQPPPAFTAPTFLGKSPDTYAMGDAVPVYQSRKPDDSSSPAVPTIKPSAAE</sequence>
<evidence type="ECO:0008006" key="8">
    <source>
        <dbReference type="Google" id="ProtNLM"/>
    </source>
</evidence>
<keyword evidence="4" id="KW-1133">Transmembrane helix</keyword>
<name>A0A163M0Q8_ABSGL</name>
<dbReference type="PANTHER" id="PTHR47435">
    <property type="entry name" value="KELCH REPEAT PROTEIN (AFU_ORTHOLOGUE AFUA_5G12780)"/>
    <property type="match status" value="1"/>
</dbReference>
<evidence type="ECO:0000313" key="7">
    <source>
        <dbReference type="Proteomes" id="UP000078561"/>
    </source>
</evidence>
<dbReference type="GO" id="GO:0019760">
    <property type="term" value="P:glucosinolate metabolic process"/>
    <property type="evidence" value="ECO:0007669"/>
    <property type="project" value="UniProtKB-ARBA"/>
</dbReference>
<dbReference type="Gene3D" id="2.120.10.80">
    <property type="entry name" value="Kelch-type beta propeller"/>
    <property type="match status" value="1"/>
</dbReference>
<dbReference type="Gene3D" id="1.20.5.510">
    <property type="entry name" value="Single helix bin"/>
    <property type="match status" value="1"/>
</dbReference>
<keyword evidence="1" id="KW-0677">Repeat</keyword>
<organism evidence="6">
    <name type="scientific">Absidia glauca</name>
    <name type="common">Pin mould</name>
    <dbReference type="NCBI Taxonomy" id="4829"/>
    <lineage>
        <taxon>Eukaryota</taxon>
        <taxon>Fungi</taxon>
        <taxon>Fungi incertae sedis</taxon>
        <taxon>Mucoromycota</taxon>
        <taxon>Mucoromycotina</taxon>
        <taxon>Mucoromycetes</taxon>
        <taxon>Mucorales</taxon>
        <taxon>Cunninghamellaceae</taxon>
        <taxon>Absidia</taxon>
    </lineage>
</organism>
<proteinExistence type="predicted"/>
<feature type="chain" id="PRO_5007844316" description="Galactose oxidase" evidence="5">
    <location>
        <begin position="22"/>
        <end position="462"/>
    </location>
</feature>
<evidence type="ECO:0000256" key="3">
    <source>
        <dbReference type="SAM" id="MobiDB-lite"/>
    </source>
</evidence>
<dbReference type="InterPro" id="IPR015915">
    <property type="entry name" value="Kelch-typ_b-propeller"/>
</dbReference>
<dbReference type="OrthoDB" id="2363417at2759"/>
<reference evidence="6" key="1">
    <citation type="submission" date="2016-04" db="EMBL/GenBank/DDBJ databases">
        <authorList>
            <person name="Evans L.H."/>
            <person name="Alamgir A."/>
            <person name="Owens N."/>
            <person name="Weber N.D."/>
            <person name="Virtaneva K."/>
            <person name="Barbian K."/>
            <person name="Babar A."/>
            <person name="Rosenke K."/>
        </authorList>
    </citation>
    <scope>NUCLEOTIDE SEQUENCE [LARGE SCALE GENOMIC DNA]</scope>
    <source>
        <strain evidence="6">CBS 101.48</strain>
    </source>
</reference>
<dbReference type="InterPro" id="IPR011043">
    <property type="entry name" value="Gal_Oxase/kelch_b-propeller"/>
</dbReference>